<feature type="region of interest" description="Disordered" evidence="1">
    <location>
        <begin position="1"/>
        <end position="26"/>
    </location>
</feature>
<protein>
    <submittedName>
        <fullName evidence="2">Uncharacterized protein</fullName>
    </submittedName>
</protein>
<keyword evidence="3" id="KW-1185">Reference proteome</keyword>
<organism evidence="2 3">
    <name type="scientific">Opisthorchis viverrini</name>
    <name type="common">Southeast Asian liver fluke</name>
    <dbReference type="NCBI Taxonomy" id="6198"/>
    <lineage>
        <taxon>Eukaryota</taxon>
        <taxon>Metazoa</taxon>
        <taxon>Spiralia</taxon>
        <taxon>Lophotrochozoa</taxon>
        <taxon>Platyhelminthes</taxon>
        <taxon>Trematoda</taxon>
        <taxon>Digenea</taxon>
        <taxon>Opisthorchiida</taxon>
        <taxon>Opisthorchiata</taxon>
        <taxon>Opisthorchiidae</taxon>
        <taxon>Opisthorchis</taxon>
    </lineage>
</organism>
<sequence>MDTVSSLKHTPNTVHPVRSWTGRSHAVTPSPIQANSSLWQAVNELISKQLWIQCLLLITHRILSTQSGTSIFTQLTAEIIHECSFDRLFASISQRTQSNDNPFTPTLKRMQTQIELARGNCQ</sequence>
<name>A0A1S8WXC3_OPIVI</name>
<evidence type="ECO:0000313" key="3">
    <source>
        <dbReference type="Proteomes" id="UP000243686"/>
    </source>
</evidence>
<dbReference type="EMBL" id="KV893578">
    <property type="protein sequence ID" value="OON19116.1"/>
    <property type="molecule type" value="Genomic_DNA"/>
</dbReference>
<dbReference type="Proteomes" id="UP000243686">
    <property type="component" value="Unassembled WGS sequence"/>
</dbReference>
<evidence type="ECO:0000256" key="1">
    <source>
        <dbReference type="SAM" id="MobiDB-lite"/>
    </source>
</evidence>
<evidence type="ECO:0000313" key="2">
    <source>
        <dbReference type="EMBL" id="OON19116.1"/>
    </source>
</evidence>
<dbReference type="AlphaFoldDB" id="A0A1S8WXC3"/>
<reference evidence="2 3" key="1">
    <citation type="submission" date="2015-03" db="EMBL/GenBank/DDBJ databases">
        <title>Draft genome of the nematode, Opisthorchis viverrini.</title>
        <authorList>
            <person name="Mitreva M."/>
        </authorList>
    </citation>
    <scope>NUCLEOTIDE SEQUENCE [LARGE SCALE GENOMIC DNA]</scope>
    <source>
        <strain evidence="2">Khon Kaen</strain>
    </source>
</reference>
<proteinExistence type="predicted"/>
<gene>
    <name evidence="2" type="ORF">X801_05021</name>
</gene>
<feature type="compositionally biased region" description="Polar residues" evidence="1">
    <location>
        <begin position="1"/>
        <end position="13"/>
    </location>
</feature>
<accession>A0A1S8WXC3</accession>